<dbReference type="Pfam" id="PF00412">
    <property type="entry name" value="LIM"/>
    <property type="match status" value="2"/>
</dbReference>
<dbReference type="AlphaFoldDB" id="A0A016T4P5"/>
<dbReference type="OrthoDB" id="125004at2759"/>
<dbReference type="FunFam" id="1.10.10.60:FF:000041">
    <property type="entry name" value="insulin gene enhancer protein ISL-1"/>
    <property type="match status" value="1"/>
</dbReference>
<dbReference type="SMART" id="SM00389">
    <property type="entry name" value="HOX"/>
    <property type="match status" value="1"/>
</dbReference>
<dbReference type="EMBL" id="JARK01001474">
    <property type="protein sequence ID" value="EYB97715.1"/>
    <property type="molecule type" value="Genomic_DNA"/>
</dbReference>
<feature type="DNA-binding region" description="Homeobox" evidence="9">
    <location>
        <begin position="248"/>
        <end position="307"/>
    </location>
</feature>
<dbReference type="FunFam" id="2.10.110.10:FF:000136">
    <property type="entry name" value="LIM domain family"/>
    <property type="match status" value="1"/>
</dbReference>
<dbReference type="GO" id="GO:0003677">
    <property type="term" value="F:DNA binding"/>
    <property type="evidence" value="ECO:0007669"/>
    <property type="project" value="UniProtKB-UniRule"/>
</dbReference>
<keyword evidence="16" id="KW-1185">Reference proteome</keyword>
<evidence type="ECO:0000256" key="10">
    <source>
        <dbReference type="PROSITE-ProRule" id="PRU00125"/>
    </source>
</evidence>
<evidence type="ECO:0000256" key="7">
    <source>
        <dbReference type="ARBA" id="ARBA00023155"/>
    </source>
</evidence>
<feature type="compositionally biased region" description="Polar residues" evidence="12">
    <location>
        <begin position="193"/>
        <end position="207"/>
    </location>
</feature>
<sequence>MDVAQAMLYLPCDPEVVIFRVDSFAEMDWADALSLSMELDSFANLKHRSMSVCAACHLEIADRFILRVHPNLEFHASCLKCSECCRPLDESCTAFVRNGVTYCREDYFRLFGTKCSRCDLPFDRNELVMRARHAVYHVACFSCVACERQLKTGDEFQIKGNSLYCRADCEAGNVPEPSSIPTPSMFANDDSWETSTMTSLDPTNSPPLSVRSPKSDDMNTPQHNNGFHNTSSGSSGGSSGKKKKDKQTTRVRTVLNEHQLSILKKCYALNSRPDALLKEQLVEMTALNARVIRVWFQNKRCKDKKRQIQMRDMAANAEKERALNGVRMAGVGPMIAGAPTSHVDQLSIGQPIDITHYAQWGQSMDGPMVDPGSYGPPPPPLAYTDIVPPPDLGGYGMVPPTGAFHEFSPHLHASDLSSPSCSE</sequence>
<evidence type="ECO:0000256" key="8">
    <source>
        <dbReference type="ARBA" id="ARBA00023242"/>
    </source>
</evidence>
<name>A0A016T4P5_9BILA</name>
<dbReference type="CDD" id="cd00086">
    <property type="entry name" value="homeodomain"/>
    <property type="match status" value="1"/>
</dbReference>
<keyword evidence="4 10" id="KW-0862">Zinc</keyword>
<dbReference type="PANTHER" id="PTHR24204:SF8">
    <property type="entry name" value="TAILUP, ISOFORM A"/>
    <property type="match status" value="1"/>
</dbReference>
<dbReference type="SUPFAM" id="SSF46689">
    <property type="entry name" value="Homeodomain-like"/>
    <property type="match status" value="1"/>
</dbReference>
<feature type="domain" description="LIM zinc-binding" evidence="13">
    <location>
        <begin position="114"/>
        <end position="175"/>
    </location>
</feature>
<evidence type="ECO:0000256" key="12">
    <source>
        <dbReference type="SAM" id="MobiDB-lite"/>
    </source>
</evidence>
<evidence type="ECO:0000313" key="15">
    <source>
        <dbReference type="EMBL" id="EYB97715.1"/>
    </source>
</evidence>
<evidence type="ECO:0000313" key="16">
    <source>
        <dbReference type="Proteomes" id="UP000024635"/>
    </source>
</evidence>
<dbReference type="GO" id="GO:0005634">
    <property type="term" value="C:nucleus"/>
    <property type="evidence" value="ECO:0007669"/>
    <property type="project" value="UniProtKB-SubCell"/>
</dbReference>
<keyword evidence="5 10" id="KW-0440">LIM domain</keyword>
<evidence type="ECO:0000256" key="4">
    <source>
        <dbReference type="ARBA" id="ARBA00022833"/>
    </source>
</evidence>
<comment type="subcellular location">
    <subcellularLocation>
        <location evidence="1 9 11">Nucleus</location>
    </subcellularLocation>
</comment>
<reference evidence="16" key="1">
    <citation type="journal article" date="2015" name="Nat. Genet.">
        <title>The genome and transcriptome of the zoonotic hookworm Ancylostoma ceylanicum identify infection-specific gene families.</title>
        <authorList>
            <person name="Schwarz E.M."/>
            <person name="Hu Y."/>
            <person name="Antoshechkin I."/>
            <person name="Miller M.M."/>
            <person name="Sternberg P.W."/>
            <person name="Aroian R.V."/>
        </authorList>
    </citation>
    <scope>NUCLEOTIDE SEQUENCE</scope>
    <source>
        <strain evidence="16">HY135</strain>
    </source>
</reference>
<evidence type="ECO:0000256" key="6">
    <source>
        <dbReference type="ARBA" id="ARBA00023125"/>
    </source>
</evidence>
<dbReference type="PANTHER" id="PTHR24204">
    <property type="entry name" value="INSULIN GENE ENHANCER PROTEIN"/>
    <property type="match status" value="1"/>
</dbReference>
<dbReference type="GO" id="GO:0007409">
    <property type="term" value="P:axonogenesis"/>
    <property type="evidence" value="ECO:0007669"/>
    <property type="project" value="UniProtKB-ARBA"/>
</dbReference>
<feature type="domain" description="LIM zinc-binding" evidence="13">
    <location>
        <begin position="51"/>
        <end position="113"/>
    </location>
</feature>
<dbReference type="PROSITE" id="PS50023">
    <property type="entry name" value="LIM_DOMAIN_2"/>
    <property type="match status" value="2"/>
</dbReference>
<feature type="region of interest" description="Disordered" evidence="12">
    <location>
        <begin position="176"/>
        <end position="251"/>
    </location>
</feature>
<dbReference type="InterPro" id="IPR017970">
    <property type="entry name" value="Homeobox_CS"/>
</dbReference>
<evidence type="ECO:0000256" key="9">
    <source>
        <dbReference type="PROSITE-ProRule" id="PRU00108"/>
    </source>
</evidence>
<feature type="compositionally biased region" description="Polar residues" evidence="12">
    <location>
        <begin position="218"/>
        <end position="230"/>
    </location>
</feature>
<dbReference type="PROSITE" id="PS00027">
    <property type="entry name" value="HOMEOBOX_1"/>
    <property type="match status" value="1"/>
</dbReference>
<dbReference type="InterPro" id="IPR047169">
    <property type="entry name" value="ISL1/2-like"/>
</dbReference>
<dbReference type="InterPro" id="IPR001356">
    <property type="entry name" value="HD"/>
</dbReference>
<dbReference type="GO" id="GO:0000981">
    <property type="term" value="F:DNA-binding transcription factor activity, RNA polymerase II-specific"/>
    <property type="evidence" value="ECO:0007669"/>
    <property type="project" value="InterPro"/>
</dbReference>
<dbReference type="Proteomes" id="UP000024635">
    <property type="component" value="Unassembled WGS sequence"/>
</dbReference>
<evidence type="ECO:0008006" key="17">
    <source>
        <dbReference type="Google" id="ProtNLM"/>
    </source>
</evidence>
<keyword evidence="8 9" id="KW-0539">Nucleus</keyword>
<dbReference type="InterPro" id="IPR009057">
    <property type="entry name" value="Homeodomain-like_sf"/>
</dbReference>
<evidence type="ECO:0000259" key="13">
    <source>
        <dbReference type="PROSITE" id="PS50023"/>
    </source>
</evidence>
<organism evidence="15 16">
    <name type="scientific">Ancylostoma ceylanicum</name>
    <dbReference type="NCBI Taxonomy" id="53326"/>
    <lineage>
        <taxon>Eukaryota</taxon>
        <taxon>Metazoa</taxon>
        <taxon>Ecdysozoa</taxon>
        <taxon>Nematoda</taxon>
        <taxon>Chromadorea</taxon>
        <taxon>Rhabditida</taxon>
        <taxon>Rhabditina</taxon>
        <taxon>Rhabditomorpha</taxon>
        <taxon>Strongyloidea</taxon>
        <taxon>Ancylostomatidae</taxon>
        <taxon>Ancylostomatinae</taxon>
        <taxon>Ancylostoma</taxon>
    </lineage>
</organism>
<dbReference type="CDD" id="cd09366">
    <property type="entry name" value="LIM1_Isl"/>
    <property type="match status" value="1"/>
</dbReference>
<keyword evidence="2 10" id="KW-0479">Metal-binding</keyword>
<dbReference type="Gene3D" id="1.10.10.60">
    <property type="entry name" value="Homeodomain-like"/>
    <property type="match status" value="1"/>
</dbReference>
<proteinExistence type="predicted"/>
<dbReference type="GO" id="GO:0045944">
    <property type="term" value="P:positive regulation of transcription by RNA polymerase II"/>
    <property type="evidence" value="ECO:0007669"/>
    <property type="project" value="InterPro"/>
</dbReference>
<keyword evidence="7 9" id="KW-0371">Homeobox</keyword>
<evidence type="ECO:0000256" key="1">
    <source>
        <dbReference type="ARBA" id="ARBA00004123"/>
    </source>
</evidence>
<evidence type="ECO:0000256" key="5">
    <source>
        <dbReference type="ARBA" id="ARBA00023038"/>
    </source>
</evidence>
<dbReference type="STRING" id="53326.A0A016T4P5"/>
<dbReference type="Pfam" id="PF00046">
    <property type="entry name" value="Homeodomain"/>
    <property type="match status" value="1"/>
</dbReference>
<dbReference type="GO" id="GO:0048665">
    <property type="term" value="P:neuron fate specification"/>
    <property type="evidence" value="ECO:0007669"/>
    <property type="project" value="InterPro"/>
</dbReference>
<protein>
    <recommendedName>
        <fullName evidence="17">LIM domain protein</fullName>
    </recommendedName>
</protein>
<evidence type="ECO:0000256" key="2">
    <source>
        <dbReference type="ARBA" id="ARBA00022723"/>
    </source>
</evidence>
<dbReference type="InterPro" id="IPR047244">
    <property type="entry name" value="ISL1/2-like_LIM1"/>
</dbReference>
<keyword evidence="3" id="KW-0677">Repeat</keyword>
<dbReference type="SUPFAM" id="SSF57716">
    <property type="entry name" value="Glucocorticoid receptor-like (DNA-binding domain)"/>
    <property type="match status" value="1"/>
</dbReference>
<keyword evidence="6 9" id="KW-0238">DNA-binding</keyword>
<dbReference type="PROSITE" id="PS50071">
    <property type="entry name" value="HOMEOBOX_2"/>
    <property type="match status" value="1"/>
</dbReference>
<dbReference type="GO" id="GO:0046872">
    <property type="term" value="F:metal ion binding"/>
    <property type="evidence" value="ECO:0007669"/>
    <property type="project" value="UniProtKB-KW"/>
</dbReference>
<comment type="caution">
    <text evidence="15">The sequence shown here is derived from an EMBL/GenBank/DDBJ whole genome shotgun (WGS) entry which is preliminary data.</text>
</comment>
<feature type="domain" description="Homeobox" evidence="14">
    <location>
        <begin position="246"/>
        <end position="306"/>
    </location>
</feature>
<dbReference type="InterPro" id="IPR001781">
    <property type="entry name" value="Znf_LIM"/>
</dbReference>
<evidence type="ECO:0000259" key="14">
    <source>
        <dbReference type="PROSITE" id="PS50071"/>
    </source>
</evidence>
<evidence type="ECO:0000256" key="11">
    <source>
        <dbReference type="RuleBase" id="RU000682"/>
    </source>
</evidence>
<dbReference type="PROSITE" id="PS00478">
    <property type="entry name" value="LIM_DOMAIN_1"/>
    <property type="match status" value="1"/>
</dbReference>
<dbReference type="Gene3D" id="2.10.110.10">
    <property type="entry name" value="Cysteine Rich Protein"/>
    <property type="match status" value="2"/>
</dbReference>
<gene>
    <name evidence="15" type="primary">Acey_s0138.g2074</name>
    <name evidence="15" type="synonym">Acey-lim-7</name>
    <name evidence="15" type="ORF">Y032_0138g2074</name>
</gene>
<evidence type="ECO:0000256" key="3">
    <source>
        <dbReference type="ARBA" id="ARBA00022737"/>
    </source>
</evidence>
<accession>A0A016T4P5</accession>
<dbReference type="SMART" id="SM00132">
    <property type="entry name" value="LIM"/>
    <property type="match status" value="2"/>
</dbReference>